<keyword evidence="4" id="KW-0547">Nucleotide-binding</keyword>
<dbReference type="FunCoup" id="Q6CQL4">
    <property type="interactions" value="1088"/>
</dbReference>
<organism evidence="15 16">
    <name type="scientific">Kluyveromyces lactis (strain ATCC 8585 / CBS 2359 / DSM 70799 / NBRC 1267 / NRRL Y-1140 / WM37)</name>
    <name type="common">Yeast</name>
    <name type="synonym">Candida sphaerica</name>
    <dbReference type="NCBI Taxonomy" id="284590"/>
    <lineage>
        <taxon>Eukaryota</taxon>
        <taxon>Fungi</taxon>
        <taxon>Dikarya</taxon>
        <taxon>Ascomycota</taxon>
        <taxon>Saccharomycotina</taxon>
        <taxon>Saccharomycetes</taxon>
        <taxon>Saccharomycetales</taxon>
        <taxon>Saccharomycetaceae</taxon>
        <taxon>Kluyveromyces</taxon>
    </lineage>
</organism>
<dbReference type="InterPro" id="IPR007379">
    <property type="entry name" value="Tim44-like_dom"/>
</dbReference>
<proteinExistence type="inferred from homology"/>
<dbReference type="AlphaFoldDB" id="Q6CQL4"/>
<evidence type="ECO:0000259" key="14">
    <source>
        <dbReference type="SMART" id="SM00978"/>
    </source>
</evidence>
<dbReference type="SUPFAM" id="SSF54427">
    <property type="entry name" value="NTF2-like"/>
    <property type="match status" value="1"/>
</dbReference>
<dbReference type="Pfam" id="PF04280">
    <property type="entry name" value="Tim44"/>
    <property type="match status" value="1"/>
</dbReference>
<comment type="function">
    <text evidence="13">Essential component of the PAM complex, a complex required for the translocation of transit peptide-containing proteins from the inner membrane into the mitochondrial matrix in an ATP-dependent manner.</text>
</comment>
<dbReference type="InterPro" id="IPR017303">
    <property type="entry name" value="Tim44"/>
</dbReference>
<keyword evidence="9 13" id="KW-0811">Translocation</keyword>
<keyword evidence="8" id="KW-0809">Transit peptide</keyword>
<keyword evidence="16" id="KW-1185">Reference proteome</keyword>
<evidence type="ECO:0000256" key="1">
    <source>
        <dbReference type="ARBA" id="ARBA00004637"/>
    </source>
</evidence>
<dbReference type="PIRSF" id="PIRSF037871">
    <property type="entry name" value="TIM44"/>
    <property type="match status" value="1"/>
</dbReference>
<dbReference type="eggNOG" id="KOG2580">
    <property type="taxonomic scope" value="Eukaryota"/>
</dbReference>
<feature type="domain" description="Tim44-like" evidence="14">
    <location>
        <begin position="257"/>
        <end position="411"/>
    </location>
</feature>
<evidence type="ECO:0000256" key="10">
    <source>
        <dbReference type="ARBA" id="ARBA00023128"/>
    </source>
</evidence>
<sequence>MLRINGQQAMMHKAVARASTVRTFTVSAKAMSNPRSPLQIFRETFKQEWEKSKELQDNIKALQDASGKLGESEAYKKAREAYVKAQKGSTIVGKTLKKTGETVETIASKAWDSEIAKSTRKVVNKTADKLDESFEPVRKTKVYKDVSEVIDDGDSSRYGGFITKEQRRLMKEEAIASGKRSRAVKSNDAAGTALVATNIESKESFGKKIEDFKEKTPVGRKLHEYKIKLWDESENPLVVMLRTVSGKIGGLFAETESARVYGQFKMMDPTFNTEDFTKHLREYIIPEILEAYVKGDEAVLKQWFSEAPYNVYAAQQKQFREQELFADGKILDIRGVEIVSAKLLPPQDIPVLVVGCRAQEIHLYRKAKTGEIAAGAESSILMSSYAMVFTRDPETVDDKETEGWKILEFVRGGSRQFT</sequence>
<dbReference type="GO" id="GO:0051087">
    <property type="term" value="F:protein-folding chaperone binding"/>
    <property type="evidence" value="ECO:0007669"/>
    <property type="project" value="InterPro"/>
</dbReference>
<dbReference type="Gene3D" id="3.10.450.240">
    <property type="match status" value="1"/>
</dbReference>
<keyword evidence="5 13" id="KW-0999">Mitochondrion inner membrane</keyword>
<evidence type="ECO:0000256" key="3">
    <source>
        <dbReference type="ARBA" id="ARBA00022448"/>
    </source>
</evidence>
<dbReference type="OMA" id="NFQMEPF"/>
<dbReference type="PaxDb" id="284590-Q6CQL4"/>
<dbReference type="KEGG" id="kla:KLLA0_D16214g"/>
<evidence type="ECO:0000256" key="8">
    <source>
        <dbReference type="ARBA" id="ARBA00022946"/>
    </source>
</evidence>
<keyword evidence="10 13" id="KW-0496">Mitochondrion</keyword>
<evidence type="ECO:0000256" key="7">
    <source>
        <dbReference type="ARBA" id="ARBA00022927"/>
    </source>
</evidence>
<dbReference type="Proteomes" id="UP000000598">
    <property type="component" value="Chromosome D"/>
</dbReference>
<comment type="similarity">
    <text evidence="2 13">Belongs to the Tim44 family.</text>
</comment>
<dbReference type="GO" id="GO:0005524">
    <property type="term" value="F:ATP binding"/>
    <property type="evidence" value="ECO:0007669"/>
    <property type="project" value="UniProtKB-KW"/>
</dbReference>
<evidence type="ECO:0000256" key="5">
    <source>
        <dbReference type="ARBA" id="ARBA00022792"/>
    </source>
</evidence>
<evidence type="ECO:0000256" key="11">
    <source>
        <dbReference type="ARBA" id="ARBA00023136"/>
    </source>
</evidence>
<keyword evidence="6" id="KW-0067">ATP-binding</keyword>
<dbReference type="InterPro" id="IPR039544">
    <property type="entry name" value="Tim44-like"/>
</dbReference>
<dbReference type="SMART" id="SM00978">
    <property type="entry name" value="Tim44"/>
    <property type="match status" value="1"/>
</dbReference>
<dbReference type="HOGENOM" id="CLU_020932_2_0_1"/>
<keyword evidence="3 13" id="KW-0813">Transport</keyword>
<dbReference type="GO" id="GO:0030150">
    <property type="term" value="P:protein import into mitochondrial matrix"/>
    <property type="evidence" value="ECO:0007669"/>
    <property type="project" value="InterPro"/>
</dbReference>
<dbReference type="FunFam" id="3.10.450.240:FF:000002">
    <property type="entry name" value="Mitochondrial import inner membrane translocase subunit TIM44"/>
    <property type="match status" value="1"/>
</dbReference>
<keyword evidence="11 13" id="KW-0472">Membrane</keyword>
<evidence type="ECO:0000256" key="9">
    <source>
        <dbReference type="ARBA" id="ARBA00023010"/>
    </source>
</evidence>
<protein>
    <recommendedName>
        <fullName evidence="12 13">Mitochondrial import inner membrane translocase subunit TIM44</fullName>
    </recommendedName>
</protein>
<dbReference type="InterPro" id="IPR032710">
    <property type="entry name" value="NTF2-like_dom_sf"/>
</dbReference>
<evidence type="ECO:0000256" key="12">
    <source>
        <dbReference type="ARBA" id="ARBA00074309"/>
    </source>
</evidence>
<dbReference type="PANTHER" id="PTHR10721:SF1">
    <property type="entry name" value="MITOCHONDRIAL IMPORT INNER MEMBRANE TRANSLOCASE SUBUNIT TIM44"/>
    <property type="match status" value="1"/>
</dbReference>
<reference evidence="15 16" key="1">
    <citation type="journal article" date="2004" name="Nature">
        <title>Genome evolution in yeasts.</title>
        <authorList>
            <consortium name="Genolevures"/>
            <person name="Dujon B."/>
            <person name="Sherman D."/>
            <person name="Fischer G."/>
            <person name="Durrens P."/>
            <person name="Casaregola S."/>
            <person name="Lafontaine I."/>
            <person name="de Montigny J."/>
            <person name="Marck C."/>
            <person name="Neuveglise C."/>
            <person name="Talla E."/>
            <person name="Goffard N."/>
            <person name="Frangeul L."/>
            <person name="Aigle M."/>
            <person name="Anthouard V."/>
            <person name="Babour A."/>
            <person name="Barbe V."/>
            <person name="Barnay S."/>
            <person name="Blanchin S."/>
            <person name="Beckerich J.M."/>
            <person name="Beyne E."/>
            <person name="Bleykasten C."/>
            <person name="Boisrame A."/>
            <person name="Boyer J."/>
            <person name="Cattolico L."/>
            <person name="Confanioleri F."/>
            <person name="de Daruvar A."/>
            <person name="Despons L."/>
            <person name="Fabre E."/>
            <person name="Fairhead C."/>
            <person name="Ferry-Dumazet H."/>
            <person name="Groppi A."/>
            <person name="Hantraye F."/>
            <person name="Hennequin C."/>
            <person name="Jauniaux N."/>
            <person name="Joyet P."/>
            <person name="Kachouri R."/>
            <person name="Kerrest A."/>
            <person name="Koszul R."/>
            <person name="Lemaire M."/>
            <person name="Lesur I."/>
            <person name="Ma L."/>
            <person name="Muller H."/>
            <person name="Nicaud J.M."/>
            <person name="Nikolski M."/>
            <person name="Oztas S."/>
            <person name="Ozier-Kalogeropoulos O."/>
            <person name="Pellenz S."/>
            <person name="Potier S."/>
            <person name="Richard G.F."/>
            <person name="Straub M.L."/>
            <person name="Suleau A."/>
            <person name="Swennene D."/>
            <person name="Tekaia F."/>
            <person name="Wesolowski-Louvel M."/>
            <person name="Westhof E."/>
            <person name="Wirth B."/>
            <person name="Zeniou-Meyer M."/>
            <person name="Zivanovic I."/>
            <person name="Bolotin-Fukuhara M."/>
            <person name="Thierry A."/>
            <person name="Bouchier C."/>
            <person name="Caudron B."/>
            <person name="Scarpelli C."/>
            <person name="Gaillardin C."/>
            <person name="Weissenbach J."/>
            <person name="Wincker P."/>
            <person name="Souciet J.L."/>
        </authorList>
    </citation>
    <scope>NUCLEOTIDE SEQUENCE [LARGE SCALE GENOMIC DNA]</scope>
    <source>
        <strain evidence="16">ATCC 8585 / CBS 2359 / DSM 70799 / NBRC 1267 / NRRL Y-1140 / WM37</strain>
    </source>
</reference>
<comment type="subcellular location">
    <subcellularLocation>
        <location evidence="1">Mitochondrion inner membrane</location>
        <topology evidence="1">Peripheral membrane protein</topology>
    </subcellularLocation>
</comment>
<evidence type="ECO:0000313" key="15">
    <source>
        <dbReference type="EMBL" id="CAH00871.1"/>
    </source>
</evidence>
<gene>
    <name evidence="15" type="ORF">KLLA0_D16214g</name>
</gene>
<dbReference type="EMBL" id="CR382124">
    <property type="protein sequence ID" value="CAH00871.1"/>
    <property type="molecule type" value="Genomic_DNA"/>
</dbReference>
<dbReference type="GO" id="GO:0005743">
    <property type="term" value="C:mitochondrial inner membrane"/>
    <property type="evidence" value="ECO:0007669"/>
    <property type="project" value="UniProtKB-SubCell"/>
</dbReference>
<dbReference type="STRING" id="284590.Q6CQL4"/>
<evidence type="ECO:0000256" key="6">
    <source>
        <dbReference type="ARBA" id="ARBA00022840"/>
    </source>
</evidence>
<accession>Q6CQL4</accession>
<keyword evidence="7 13" id="KW-0653">Protein transport</keyword>
<dbReference type="InParanoid" id="Q6CQL4"/>
<name>Q6CQL4_KLULA</name>
<evidence type="ECO:0000256" key="2">
    <source>
        <dbReference type="ARBA" id="ARBA00009597"/>
    </source>
</evidence>
<evidence type="ECO:0000256" key="13">
    <source>
        <dbReference type="PIRNR" id="PIRNR037871"/>
    </source>
</evidence>
<evidence type="ECO:0000256" key="4">
    <source>
        <dbReference type="ARBA" id="ARBA00022741"/>
    </source>
</evidence>
<dbReference type="PANTHER" id="PTHR10721">
    <property type="entry name" value="MITOCHONDRIAL IMPORT INNER MEMBRANE TRANSLOCASE SUBUNIT TIM44"/>
    <property type="match status" value="1"/>
</dbReference>
<evidence type="ECO:0000313" key="16">
    <source>
        <dbReference type="Proteomes" id="UP000000598"/>
    </source>
</evidence>